<organism evidence="9 10">
    <name type="scientific">Melioribacter roseus (strain DSM 23840 / JCM 17771 / VKM B-2668 / P3M-2)</name>
    <dbReference type="NCBI Taxonomy" id="1191523"/>
    <lineage>
        <taxon>Bacteria</taxon>
        <taxon>Pseudomonadati</taxon>
        <taxon>Ignavibacteriota</taxon>
        <taxon>Ignavibacteria</taxon>
        <taxon>Ignavibacteriales</taxon>
        <taxon>Melioribacteraceae</taxon>
        <taxon>Melioribacter</taxon>
    </lineage>
</organism>
<evidence type="ECO:0000259" key="8">
    <source>
        <dbReference type="Pfam" id="PF01435"/>
    </source>
</evidence>
<dbReference type="HOGENOM" id="CLU_029002_5_2_10"/>
<dbReference type="KEGG" id="mro:MROS_0453"/>
<evidence type="ECO:0000256" key="3">
    <source>
        <dbReference type="ARBA" id="ARBA00022801"/>
    </source>
</evidence>
<name>I7A140_MELRP</name>
<dbReference type="PANTHER" id="PTHR22726">
    <property type="entry name" value="METALLOENDOPEPTIDASE OMA1"/>
    <property type="match status" value="1"/>
</dbReference>
<protein>
    <submittedName>
        <fullName evidence="9">Peptidase, M48 family</fullName>
    </submittedName>
</protein>
<dbReference type="InterPro" id="IPR051156">
    <property type="entry name" value="Mito/Outer_Membr_Metalloprot"/>
</dbReference>
<dbReference type="GO" id="GO:0046872">
    <property type="term" value="F:metal ion binding"/>
    <property type="evidence" value="ECO:0007669"/>
    <property type="project" value="UniProtKB-KW"/>
</dbReference>
<dbReference type="InterPro" id="IPR001915">
    <property type="entry name" value="Peptidase_M48"/>
</dbReference>
<dbReference type="PROSITE" id="PS51257">
    <property type="entry name" value="PROKAR_LIPOPROTEIN"/>
    <property type="match status" value="1"/>
</dbReference>
<evidence type="ECO:0000313" key="10">
    <source>
        <dbReference type="Proteomes" id="UP000009011"/>
    </source>
</evidence>
<evidence type="ECO:0000313" key="9">
    <source>
        <dbReference type="EMBL" id="AFN73696.1"/>
    </source>
</evidence>
<dbReference type="GO" id="GO:0004222">
    <property type="term" value="F:metalloendopeptidase activity"/>
    <property type="evidence" value="ECO:0007669"/>
    <property type="project" value="InterPro"/>
</dbReference>
<feature type="domain" description="Peptidase M48" evidence="8">
    <location>
        <begin position="62"/>
        <end position="241"/>
    </location>
</feature>
<keyword evidence="3 6" id="KW-0378">Hydrolase</keyword>
<evidence type="ECO:0000256" key="2">
    <source>
        <dbReference type="ARBA" id="ARBA00022723"/>
    </source>
</evidence>
<feature type="transmembrane region" description="Helical" evidence="7">
    <location>
        <begin position="5"/>
        <end position="24"/>
    </location>
</feature>
<dbReference type="GO" id="GO:0051603">
    <property type="term" value="P:proteolysis involved in protein catabolic process"/>
    <property type="evidence" value="ECO:0007669"/>
    <property type="project" value="TreeGrafter"/>
</dbReference>
<dbReference type="OrthoDB" id="9810445at2"/>
<dbReference type="Pfam" id="PF01435">
    <property type="entry name" value="Peptidase_M48"/>
    <property type="match status" value="1"/>
</dbReference>
<accession>I7A140</accession>
<dbReference type="PATRIC" id="fig|1191523.3.peg.472"/>
<keyword evidence="7" id="KW-0472">Membrane</keyword>
<evidence type="ECO:0000256" key="1">
    <source>
        <dbReference type="ARBA" id="ARBA00022670"/>
    </source>
</evidence>
<comment type="similarity">
    <text evidence="6">Belongs to the peptidase M48 family.</text>
</comment>
<keyword evidence="7" id="KW-0812">Transmembrane</keyword>
<keyword evidence="5 6" id="KW-0482">Metalloprotease</keyword>
<evidence type="ECO:0000256" key="5">
    <source>
        <dbReference type="ARBA" id="ARBA00023049"/>
    </source>
</evidence>
<proteinExistence type="inferred from homology"/>
<evidence type="ECO:0000256" key="7">
    <source>
        <dbReference type="SAM" id="Phobius"/>
    </source>
</evidence>
<sequence>MKKKIFLYVIIIATACSTGINLFTDSDEVALGKKFDEEIRKNSEEYPIYDKNPELKNYIEKNIFNEILNSPEVKKRTVYNYKMEIIDNDSVLNAFAVPGGYIYIYTGLLKYLDSEAALAGVIGHEIAHVERRHATQRITAAYGISFVMSVVLGNNPTQLAELAANMFTGLALLANSRSNEDESDQYSILYLKTTRFYPGSVKFFFEKLRDDGKISTADAGIATFLSTHPDPLDRIENTEKRISEMGYNVLTYKDTSAPGIFYKEYQRFVKSKMQ</sequence>
<reference evidence="9 10" key="1">
    <citation type="journal article" date="2013" name="PLoS ONE">
        <title>Genomic analysis of Melioribacter roseus, facultatively anaerobic organotrophic bacterium representing a novel deep lineage within Bacteriodetes/Chlorobi group.</title>
        <authorList>
            <person name="Kadnikov V.V."/>
            <person name="Mardanov A.V."/>
            <person name="Podosokorskaya O.A."/>
            <person name="Gavrilov S.N."/>
            <person name="Kublanov I.V."/>
            <person name="Beletsky A.V."/>
            <person name="Bonch-Osmolovskaya E.A."/>
            <person name="Ravin N.V."/>
        </authorList>
    </citation>
    <scope>NUCLEOTIDE SEQUENCE [LARGE SCALE GENOMIC DNA]</scope>
    <source>
        <strain evidence="10">JCM 17771 / P3M-2</strain>
    </source>
</reference>
<keyword evidence="4 6" id="KW-0862">Zinc</keyword>
<dbReference type="STRING" id="1191523.MROS_0453"/>
<keyword evidence="7" id="KW-1133">Transmembrane helix</keyword>
<dbReference type="GO" id="GO:0016020">
    <property type="term" value="C:membrane"/>
    <property type="evidence" value="ECO:0007669"/>
    <property type="project" value="TreeGrafter"/>
</dbReference>
<dbReference type="eggNOG" id="COG4783">
    <property type="taxonomic scope" value="Bacteria"/>
</dbReference>
<dbReference type="PANTHER" id="PTHR22726:SF1">
    <property type="entry name" value="METALLOENDOPEPTIDASE OMA1, MITOCHONDRIAL"/>
    <property type="match status" value="1"/>
</dbReference>
<dbReference type="AlphaFoldDB" id="I7A140"/>
<evidence type="ECO:0000256" key="6">
    <source>
        <dbReference type="RuleBase" id="RU003983"/>
    </source>
</evidence>
<dbReference type="EMBL" id="CP003557">
    <property type="protein sequence ID" value="AFN73696.1"/>
    <property type="molecule type" value="Genomic_DNA"/>
</dbReference>
<dbReference type="Proteomes" id="UP000009011">
    <property type="component" value="Chromosome"/>
</dbReference>
<keyword evidence="10" id="KW-1185">Reference proteome</keyword>
<dbReference type="RefSeq" id="WP_014855133.1">
    <property type="nucleotide sequence ID" value="NC_018178.1"/>
</dbReference>
<keyword evidence="2" id="KW-0479">Metal-binding</keyword>
<evidence type="ECO:0000256" key="4">
    <source>
        <dbReference type="ARBA" id="ARBA00022833"/>
    </source>
</evidence>
<gene>
    <name evidence="9" type="ordered locus">MROS_0453</name>
</gene>
<keyword evidence="1 6" id="KW-0645">Protease</keyword>
<dbReference type="Gene3D" id="3.30.2010.10">
    <property type="entry name" value="Metalloproteases ('zincins'), catalytic domain"/>
    <property type="match status" value="1"/>
</dbReference>
<comment type="cofactor">
    <cofactor evidence="6">
        <name>Zn(2+)</name>
        <dbReference type="ChEBI" id="CHEBI:29105"/>
    </cofactor>
    <text evidence="6">Binds 1 zinc ion per subunit.</text>
</comment>